<dbReference type="AlphaFoldDB" id="A0A267MLB7"/>
<evidence type="ECO:0000313" key="2">
    <source>
        <dbReference type="EMBL" id="PAB59675.1"/>
    </source>
</evidence>
<dbReference type="Proteomes" id="UP000216024">
    <property type="component" value="Unassembled WGS sequence"/>
</dbReference>
<dbReference type="InterPro" id="IPR002798">
    <property type="entry name" value="SpoIIM-like"/>
</dbReference>
<gene>
    <name evidence="2" type="ORF">CCE28_08910</name>
</gene>
<evidence type="ECO:0000313" key="3">
    <source>
        <dbReference type="Proteomes" id="UP000216024"/>
    </source>
</evidence>
<organism evidence="2 3">
    <name type="scientific">Anaeromicrobium sediminis</name>
    <dbReference type="NCBI Taxonomy" id="1478221"/>
    <lineage>
        <taxon>Bacteria</taxon>
        <taxon>Bacillati</taxon>
        <taxon>Bacillota</taxon>
        <taxon>Clostridia</taxon>
        <taxon>Peptostreptococcales</taxon>
        <taxon>Thermotaleaceae</taxon>
        <taxon>Anaeromicrobium</taxon>
    </lineage>
</organism>
<feature type="transmembrane region" description="Helical" evidence="1">
    <location>
        <begin position="264"/>
        <end position="285"/>
    </location>
</feature>
<proteinExistence type="predicted"/>
<accession>A0A267MLB7</accession>
<evidence type="ECO:0008006" key="4">
    <source>
        <dbReference type="Google" id="ProtNLM"/>
    </source>
</evidence>
<name>A0A267MLB7_9FIRM</name>
<reference evidence="2 3" key="1">
    <citation type="submission" date="2017-06" db="EMBL/GenBank/DDBJ databases">
        <title>Draft genome sequence of anaerobic fermentative bacterium Anaeromicrobium sediminis DY2726D isolated from West Pacific Ocean sediments.</title>
        <authorList>
            <person name="Zeng X."/>
        </authorList>
    </citation>
    <scope>NUCLEOTIDE SEQUENCE [LARGE SCALE GENOMIC DNA]</scope>
    <source>
        <strain evidence="2 3">DY2726D</strain>
    </source>
</reference>
<feature type="transmembrane region" description="Helical" evidence="1">
    <location>
        <begin position="160"/>
        <end position="180"/>
    </location>
</feature>
<feature type="transmembrane region" description="Helical" evidence="1">
    <location>
        <begin position="212"/>
        <end position="243"/>
    </location>
</feature>
<feature type="transmembrane region" description="Helical" evidence="1">
    <location>
        <begin position="106"/>
        <end position="128"/>
    </location>
</feature>
<dbReference type="RefSeq" id="WP_095133110.1">
    <property type="nucleotide sequence ID" value="NZ_NIBG01000006.1"/>
</dbReference>
<dbReference type="PANTHER" id="PTHR35337:SF1">
    <property type="entry name" value="SLR1478 PROTEIN"/>
    <property type="match status" value="1"/>
</dbReference>
<dbReference type="Pfam" id="PF01944">
    <property type="entry name" value="SpoIIM"/>
    <property type="match status" value="1"/>
</dbReference>
<dbReference type="PANTHER" id="PTHR35337">
    <property type="entry name" value="SLR1478 PROTEIN"/>
    <property type="match status" value="1"/>
</dbReference>
<keyword evidence="1" id="KW-0812">Transmembrane</keyword>
<feature type="transmembrane region" description="Helical" evidence="1">
    <location>
        <begin position="291"/>
        <end position="308"/>
    </location>
</feature>
<dbReference type="EMBL" id="NIBG01000006">
    <property type="protein sequence ID" value="PAB59675.1"/>
    <property type="molecule type" value="Genomic_DNA"/>
</dbReference>
<protein>
    <recommendedName>
        <fullName evidence="4">Stage II sporulation protein M</fullName>
    </recommendedName>
</protein>
<keyword evidence="3" id="KW-1185">Reference proteome</keyword>
<evidence type="ECO:0000256" key="1">
    <source>
        <dbReference type="SAM" id="Phobius"/>
    </source>
</evidence>
<sequence>MNEEIFIKKNKSRWDKLNSYVDRIDKSGHKNLNSKELRDFLYLYKESSYHLSYANTHFPNTNISNYLNSLVGRAHNNLYSVKENSFKKMLNYLTTGFPKKIKEFSFFINCSTGIFFLGFILSLVMVLVNESSAYYFLPKDLIETIDYSMDSQRQWDYPLMSSYIMVNNISISLKAFVLGITFGIGTIYVLFLNGALLGGLTALIYLNGNPTVYWSLILPHGILELTAIFISGGAGFLLAYHMLIPKDLSRAHSIVLGAKKASSLLLGIVVMLIIAGIIEGFFTPLAISPNIKLAFSLMTLIMLIFYIVRGNKSHKQ</sequence>
<dbReference type="OrthoDB" id="9800053at2"/>
<keyword evidence="1" id="KW-0472">Membrane</keyword>
<comment type="caution">
    <text evidence="2">The sequence shown here is derived from an EMBL/GenBank/DDBJ whole genome shotgun (WGS) entry which is preliminary data.</text>
</comment>
<keyword evidence="1" id="KW-1133">Transmembrane helix</keyword>